<evidence type="ECO:0000256" key="1">
    <source>
        <dbReference type="SAM" id="Phobius"/>
    </source>
</evidence>
<dbReference type="EMBL" id="LT906439">
    <property type="protein sequence ID" value="SNU86204.1"/>
    <property type="molecule type" value="Genomic_DNA"/>
</dbReference>
<proteinExistence type="predicted"/>
<dbReference type="STRING" id="1123308.GCA_000380085_00462"/>
<dbReference type="Proteomes" id="UP000215185">
    <property type="component" value="Chromosome 1"/>
</dbReference>
<protein>
    <submittedName>
        <fullName evidence="2">Uncharacterized protein</fullName>
    </submittedName>
</protein>
<reference evidence="2 3" key="1">
    <citation type="submission" date="2017-06" db="EMBL/GenBank/DDBJ databases">
        <authorList>
            <consortium name="Pathogen Informatics"/>
        </authorList>
    </citation>
    <scope>NUCLEOTIDE SEQUENCE [LARGE SCALE GENOMIC DNA]</scope>
    <source>
        <strain evidence="2 3">NCTC13788</strain>
    </source>
</reference>
<keyword evidence="3" id="KW-1185">Reference proteome</keyword>
<dbReference type="RefSeq" id="WP_018373025.1">
    <property type="nucleotide sequence ID" value="NZ_LT906439.1"/>
</dbReference>
<feature type="transmembrane region" description="Helical" evidence="1">
    <location>
        <begin position="53"/>
        <end position="72"/>
    </location>
</feature>
<evidence type="ECO:0000313" key="2">
    <source>
        <dbReference type="EMBL" id="SNU86204.1"/>
    </source>
</evidence>
<evidence type="ECO:0000313" key="3">
    <source>
        <dbReference type="Proteomes" id="UP000215185"/>
    </source>
</evidence>
<keyword evidence="1" id="KW-1133">Transmembrane helix</keyword>
<accession>A0A239SN78</accession>
<keyword evidence="1" id="KW-0472">Membrane</keyword>
<dbReference type="AlphaFoldDB" id="A0A239SN78"/>
<keyword evidence="1" id="KW-0812">Transmembrane</keyword>
<dbReference type="KEGG" id="smen:SAMEA4412692_0132"/>
<name>A0A239SN78_9STRE</name>
<gene>
    <name evidence="2" type="ORF">SAMEA4412692_00132</name>
</gene>
<organism evidence="2 3">
    <name type="scientific">Streptococcus merionis</name>
    <dbReference type="NCBI Taxonomy" id="400065"/>
    <lineage>
        <taxon>Bacteria</taxon>
        <taxon>Bacillati</taxon>
        <taxon>Bacillota</taxon>
        <taxon>Bacilli</taxon>
        <taxon>Lactobacillales</taxon>
        <taxon>Streptococcaceae</taxon>
        <taxon>Streptococcus</taxon>
    </lineage>
</organism>
<feature type="transmembrane region" description="Helical" evidence="1">
    <location>
        <begin position="29"/>
        <end position="47"/>
    </location>
</feature>
<sequence length="80" mass="8720">MRAQTIVIAEVGLSVKVKTIVSKVGGNEYKFNGIFLGTLTGISIQFVLKNPDISWIAIGTLTGVLIGSVIDFKNKRRKQK</sequence>